<dbReference type="GO" id="GO:0005524">
    <property type="term" value="F:ATP binding"/>
    <property type="evidence" value="ECO:0007669"/>
    <property type="project" value="UniProtKB-KW"/>
</dbReference>
<evidence type="ECO:0000256" key="9">
    <source>
        <dbReference type="ARBA" id="ARBA00037993"/>
    </source>
</evidence>
<dbReference type="InterPro" id="IPR014729">
    <property type="entry name" value="Rossmann-like_a/b/a_fold"/>
</dbReference>
<keyword evidence="7" id="KW-0067">ATP-binding</keyword>
<dbReference type="Gene3D" id="3.10.28.10">
    <property type="entry name" value="Homing endonucleases"/>
    <property type="match status" value="1"/>
</dbReference>
<accession>A0A0F9EDV0</accession>
<dbReference type="EMBL" id="LAZR01027856">
    <property type="protein sequence ID" value="KKL64406.1"/>
    <property type="molecule type" value="Genomic_DNA"/>
</dbReference>
<dbReference type="PROSITE" id="PS50819">
    <property type="entry name" value="INTEIN_ENDONUCLEASE"/>
    <property type="match status" value="1"/>
</dbReference>
<comment type="catalytic activity">
    <reaction evidence="11">
        <text>7-carboxy-7-carbaguanine + NH4(+) + 2 ATP = 7-cyano-7-carbaguanine + 2 AMP + 2 diphosphate + 2 H(+)</text>
        <dbReference type="Rhea" id="RHEA:27982"/>
        <dbReference type="ChEBI" id="CHEBI:15378"/>
        <dbReference type="ChEBI" id="CHEBI:28938"/>
        <dbReference type="ChEBI" id="CHEBI:30616"/>
        <dbReference type="ChEBI" id="CHEBI:33019"/>
        <dbReference type="ChEBI" id="CHEBI:45075"/>
        <dbReference type="ChEBI" id="CHEBI:61036"/>
        <dbReference type="ChEBI" id="CHEBI:456215"/>
        <dbReference type="EC" id="6.3.4.20"/>
    </reaction>
</comment>
<dbReference type="InterPro" id="IPR004042">
    <property type="entry name" value="Intein_endonuc_central"/>
</dbReference>
<dbReference type="PANTHER" id="PTHR42914:SF1">
    <property type="entry name" value="7-CYANO-7-DEAZAGUANINE SYNTHASE"/>
    <property type="match status" value="1"/>
</dbReference>
<evidence type="ECO:0000256" key="1">
    <source>
        <dbReference type="ARBA" id="ARBA00005061"/>
    </source>
</evidence>
<evidence type="ECO:0000256" key="3">
    <source>
        <dbReference type="ARBA" id="ARBA00022723"/>
    </source>
</evidence>
<dbReference type="Gene3D" id="3.40.50.620">
    <property type="entry name" value="HUPs"/>
    <property type="match status" value="1"/>
</dbReference>
<keyword evidence="5" id="KW-0068">Autocatalytic cleavage</keyword>
<dbReference type="Gene3D" id="2.170.16.10">
    <property type="entry name" value="Hedgehog/Intein (Hint) domain"/>
    <property type="match status" value="1"/>
</dbReference>
<evidence type="ECO:0000256" key="2">
    <source>
        <dbReference type="ARBA" id="ARBA00022598"/>
    </source>
</evidence>
<keyword evidence="2" id="KW-0436">Ligase</keyword>
<dbReference type="InterPro" id="IPR018317">
    <property type="entry name" value="QueC"/>
</dbReference>
<keyword evidence="8" id="KW-0651">Protein splicing</keyword>
<evidence type="ECO:0000256" key="8">
    <source>
        <dbReference type="ARBA" id="ARBA00023000"/>
    </source>
</evidence>
<keyword evidence="6" id="KW-0862">Zinc</keyword>
<protein>
    <recommendedName>
        <fullName evidence="10">7-cyano-7-deazaguanine synthase</fullName>
        <ecNumber evidence="10">6.3.4.20</ecNumber>
    </recommendedName>
</protein>
<dbReference type="SUPFAM" id="SSF51294">
    <property type="entry name" value="Hedgehog/intein (Hint) domain"/>
    <property type="match status" value="1"/>
</dbReference>
<organism evidence="13">
    <name type="scientific">marine sediment metagenome</name>
    <dbReference type="NCBI Taxonomy" id="412755"/>
    <lineage>
        <taxon>unclassified sequences</taxon>
        <taxon>metagenomes</taxon>
        <taxon>ecological metagenomes</taxon>
    </lineage>
</organism>
<dbReference type="GO" id="GO:0046872">
    <property type="term" value="F:metal ion binding"/>
    <property type="evidence" value="ECO:0007669"/>
    <property type="project" value="UniProtKB-KW"/>
</dbReference>
<evidence type="ECO:0000256" key="5">
    <source>
        <dbReference type="ARBA" id="ARBA00022813"/>
    </source>
</evidence>
<name>A0A0F9EDV0_9ZZZZ</name>
<evidence type="ECO:0000256" key="6">
    <source>
        <dbReference type="ARBA" id="ARBA00022833"/>
    </source>
</evidence>
<dbReference type="AlphaFoldDB" id="A0A0F9EDV0"/>
<dbReference type="EC" id="6.3.4.20" evidence="10"/>
<feature type="non-terminal residue" evidence="13">
    <location>
        <position position="452"/>
    </location>
</feature>
<comment type="similarity">
    <text evidence="9">Belongs to the QueC family.</text>
</comment>
<evidence type="ECO:0000256" key="11">
    <source>
        <dbReference type="ARBA" id="ARBA00047890"/>
    </source>
</evidence>
<evidence type="ECO:0000256" key="10">
    <source>
        <dbReference type="ARBA" id="ARBA00039149"/>
    </source>
</evidence>
<dbReference type="PANTHER" id="PTHR42914">
    <property type="entry name" value="7-CYANO-7-DEAZAGUANINE SYNTHASE"/>
    <property type="match status" value="1"/>
</dbReference>
<dbReference type="PROSITE" id="PS50817">
    <property type="entry name" value="INTEIN_N_TER"/>
    <property type="match status" value="1"/>
</dbReference>
<keyword evidence="4" id="KW-0547">Nucleotide-binding</keyword>
<evidence type="ECO:0000313" key="13">
    <source>
        <dbReference type="EMBL" id="KKL64406.1"/>
    </source>
</evidence>
<dbReference type="GO" id="GO:0016874">
    <property type="term" value="F:ligase activity"/>
    <property type="evidence" value="ECO:0007669"/>
    <property type="project" value="UniProtKB-KW"/>
</dbReference>
<comment type="caution">
    <text evidence="13">The sequence shown here is derived from an EMBL/GenBank/DDBJ whole genome shotgun (WGS) entry which is preliminary data.</text>
</comment>
<feature type="domain" description="DOD-type homing endonuclease" evidence="12">
    <location>
        <begin position="294"/>
        <end position="430"/>
    </location>
</feature>
<evidence type="ECO:0000256" key="7">
    <source>
        <dbReference type="ARBA" id="ARBA00022840"/>
    </source>
</evidence>
<evidence type="ECO:0000256" key="4">
    <source>
        <dbReference type="ARBA" id="ARBA00022741"/>
    </source>
</evidence>
<dbReference type="InterPro" id="IPR036844">
    <property type="entry name" value="Hint_dom_sf"/>
</dbReference>
<dbReference type="GO" id="GO:0016539">
    <property type="term" value="P:intein-mediated protein splicing"/>
    <property type="evidence" value="ECO:0007669"/>
    <property type="project" value="InterPro"/>
</dbReference>
<dbReference type="CDD" id="cd01995">
    <property type="entry name" value="QueC-like"/>
    <property type="match status" value="1"/>
</dbReference>
<evidence type="ECO:0000259" key="12">
    <source>
        <dbReference type="PROSITE" id="PS50819"/>
    </source>
</evidence>
<dbReference type="SUPFAM" id="SSF52402">
    <property type="entry name" value="Adenine nucleotide alpha hydrolases-like"/>
    <property type="match status" value="1"/>
</dbReference>
<dbReference type="CDD" id="cd00081">
    <property type="entry name" value="Hint"/>
    <property type="match status" value="1"/>
</dbReference>
<keyword evidence="3" id="KW-0479">Metal-binding</keyword>
<dbReference type="InterPro" id="IPR027434">
    <property type="entry name" value="Homing_endonucl"/>
</dbReference>
<dbReference type="InterPro" id="IPR006141">
    <property type="entry name" value="Intein_N"/>
</dbReference>
<proteinExistence type="inferred from homology"/>
<gene>
    <name evidence="13" type="ORF">LCGC14_2165340</name>
</gene>
<dbReference type="Pfam" id="PF06508">
    <property type="entry name" value="QueC"/>
    <property type="match status" value="1"/>
</dbReference>
<comment type="pathway">
    <text evidence="1">Purine metabolism; 7-cyano-7-deazaguanine biosynthesis.</text>
</comment>
<sequence length="452" mass="50720">MKGVVLHSGGLDSTVLLTYLLDKKGYDCYPLTFNYGQRHIKEVDAAERICEKLGELSKWKCFDLSNLHDLIQSALSGDGEIPSGHYSDEIQKTTVFPNRNMILLSIAAGYSLTIGGQFVAYAAHFNDRAIYPDCRPEFIKSVGETIGLGTDGEVELIEPFADKTKTELATLGREISAPLELTWSCVIPGTPVLTSLGWRRIEEVQVGSSVLTHLNRWRKVTTTFQQPYTGPMRLLKTYGLPFELTVTPNHEMYTTAGTWMRPALFDTYDPFYGRVPQYVLPLGSKGMDPRLAALYGYFAAEGSYSERAEGICFSFNAKETSNIEEVCQLGKDVWGLEPHIGNHATYPEANIRFWSTQLVRDFMSLVGPGKSHERQWFWLTEFKPEVLRAFLVSVQRGDGYASPNTNQLRISTTNFDLMTTVFEIHKILGNVPNMVYKTAKASNGKLPQWMVG</sequence>
<dbReference type="GO" id="GO:0004519">
    <property type="term" value="F:endonuclease activity"/>
    <property type="evidence" value="ECO:0007669"/>
    <property type="project" value="InterPro"/>
</dbReference>
<reference evidence="13" key="1">
    <citation type="journal article" date="2015" name="Nature">
        <title>Complex archaea that bridge the gap between prokaryotes and eukaryotes.</title>
        <authorList>
            <person name="Spang A."/>
            <person name="Saw J.H."/>
            <person name="Jorgensen S.L."/>
            <person name="Zaremba-Niedzwiedzka K."/>
            <person name="Martijn J."/>
            <person name="Lind A.E."/>
            <person name="van Eijk R."/>
            <person name="Schleper C."/>
            <person name="Guy L."/>
            <person name="Ettema T.J."/>
        </authorList>
    </citation>
    <scope>NUCLEOTIDE SEQUENCE</scope>
</reference>